<feature type="domain" description="OmpA-like" evidence="10">
    <location>
        <begin position="168"/>
        <end position="287"/>
    </location>
</feature>
<reference evidence="11 12" key="1">
    <citation type="submission" date="2022-10" db="EMBL/GenBank/DDBJ databases">
        <title>Aestuariibacter sp. AA17 isolated from Montipora capitata coral fragment.</title>
        <authorList>
            <person name="Emsley S.A."/>
            <person name="Pfannmuller K.M."/>
            <person name="Loughran R.M."/>
            <person name="Shlafstein M."/>
            <person name="Papke E."/>
            <person name="Saw J.H."/>
            <person name="Ushijima B."/>
            <person name="Videau P."/>
        </authorList>
    </citation>
    <scope>NUCLEOTIDE SEQUENCE [LARGE SCALE GENOMIC DNA]</scope>
    <source>
        <strain evidence="11 12">AA17</strain>
    </source>
</reference>
<accession>A0ABT3ABP0</accession>
<dbReference type="PANTHER" id="PTHR30329">
    <property type="entry name" value="STATOR ELEMENT OF FLAGELLAR MOTOR COMPLEX"/>
    <property type="match status" value="1"/>
</dbReference>
<evidence type="ECO:0000256" key="9">
    <source>
        <dbReference type="SAM" id="Phobius"/>
    </source>
</evidence>
<dbReference type="Pfam" id="PF13677">
    <property type="entry name" value="MotB_plug"/>
    <property type="match status" value="1"/>
</dbReference>
<dbReference type="InterPro" id="IPR006665">
    <property type="entry name" value="OmpA-like"/>
</dbReference>
<evidence type="ECO:0000256" key="7">
    <source>
        <dbReference type="PROSITE-ProRule" id="PRU00473"/>
    </source>
</evidence>
<keyword evidence="6 7" id="KW-0472">Membrane</keyword>
<keyword evidence="4 9" id="KW-0812">Transmembrane</keyword>
<name>A0ABT3ABP0_9ALTE</name>
<evidence type="ECO:0000313" key="12">
    <source>
        <dbReference type="Proteomes" id="UP001652504"/>
    </source>
</evidence>
<evidence type="ECO:0000256" key="4">
    <source>
        <dbReference type="ARBA" id="ARBA00022692"/>
    </source>
</evidence>
<evidence type="ECO:0000256" key="2">
    <source>
        <dbReference type="ARBA" id="ARBA00008914"/>
    </source>
</evidence>
<dbReference type="NCBIfam" id="NF006508">
    <property type="entry name" value="PRK08944.1"/>
    <property type="match status" value="1"/>
</dbReference>
<sequence>MAAGARDGYSSEELLSETEKSEGEQSWLATFADLMSLLMCFFVLLLSFSELDVIKFKQIAGSMKMAFGVQRDVIQEDIPKGTSVVFDQFSPSVNEPTLLEQVMQVTQEQRPDLAQSAPNFPTPTKTPTTDSSAANKNTETEIDKHTSRLKYALADHLQAGRFSIDQRGQQLIIRISEQGTFASGSGFLQPAFKPILRDIAEVLMTIPGKIIVSGHTDSIPVNNELFEDNLALSSARAVAVARTLSANADLPFIQANGLASSEPLASNRSSAGRALNRRVEIAITQGKPEQTHISLLEEGL</sequence>
<evidence type="ECO:0000256" key="8">
    <source>
        <dbReference type="SAM" id="MobiDB-lite"/>
    </source>
</evidence>
<protein>
    <submittedName>
        <fullName evidence="11">MotB family protein</fullName>
    </submittedName>
</protein>
<keyword evidence="5 9" id="KW-1133">Transmembrane helix</keyword>
<dbReference type="Pfam" id="PF00691">
    <property type="entry name" value="OmpA"/>
    <property type="match status" value="1"/>
</dbReference>
<evidence type="ECO:0000313" key="11">
    <source>
        <dbReference type="EMBL" id="MCV2886091.1"/>
    </source>
</evidence>
<dbReference type="PROSITE" id="PS51123">
    <property type="entry name" value="OMPA_2"/>
    <property type="match status" value="1"/>
</dbReference>
<gene>
    <name evidence="11" type="ORF">OE749_15465</name>
</gene>
<proteinExistence type="inferred from homology"/>
<dbReference type="SUPFAM" id="SSF103088">
    <property type="entry name" value="OmpA-like"/>
    <property type="match status" value="1"/>
</dbReference>
<comment type="similarity">
    <text evidence="2">Belongs to the MotB family.</text>
</comment>
<dbReference type="CDD" id="cd07185">
    <property type="entry name" value="OmpA_C-like"/>
    <property type="match status" value="1"/>
</dbReference>
<dbReference type="RefSeq" id="WP_263713378.1">
    <property type="nucleotide sequence ID" value="NZ_JAOWKX010000008.1"/>
</dbReference>
<keyword evidence="12" id="KW-1185">Reference proteome</keyword>
<dbReference type="InterPro" id="IPR036737">
    <property type="entry name" value="OmpA-like_sf"/>
</dbReference>
<evidence type="ECO:0000256" key="5">
    <source>
        <dbReference type="ARBA" id="ARBA00022989"/>
    </source>
</evidence>
<feature type="region of interest" description="Disordered" evidence="8">
    <location>
        <begin position="110"/>
        <end position="141"/>
    </location>
</feature>
<keyword evidence="3" id="KW-1003">Cell membrane</keyword>
<evidence type="ECO:0000256" key="3">
    <source>
        <dbReference type="ARBA" id="ARBA00022475"/>
    </source>
</evidence>
<dbReference type="Proteomes" id="UP001652504">
    <property type="component" value="Unassembled WGS sequence"/>
</dbReference>
<comment type="subcellular location">
    <subcellularLocation>
        <location evidence="1">Cell membrane</location>
        <topology evidence="1">Single-pass membrane protein</topology>
    </subcellularLocation>
</comment>
<evidence type="ECO:0000256" key="6">
    <source>
        <dbReference type="ARBA" id="ARBA00023136"/>
    </source>
</evidence>
<dbReference type="InterPro" id="IPR025713">
    <property type="entry name" value="MotB-like_N_dom"/>
</dbReference>
<dbReference type="InterPro" id="IPR050330">
    <property type="entry name" value="Bact_OuterMem_StrucFunc"/>
</dbReference>
<dbReference type="EMBL" id="JAOWKX010000008">
    <property type="protein sequence ID" value="MCV2886091.1"/>
    <property type="molecule type" value="Genomic_DNA"/>
</dbReference>
<evidence type="ECO:0000256" key="1">
    <source>
        <dbReference type="ARBA" id="ARBA00004162"/>
    </source>
</evidence>
<organism evidence="11 12">
    <name type="scientific">Fluctibacter corallii</name>
    <dbReference type="NCBI Taxonomy" id="2984329"/>
    <lineage>
        <taxon>Bacteria</taxon>
        <taxon>Pseudomonadati</taxon>
        <taxon>Pseudomonadota</taxon>
        <taxon>Gammaproteobacteria</taxon>
        <taxon>Alteromonadales</taxon>
        <taxon>Alteromonadaceae</taxon>
        <taxon>Fluctibacter</taxon>
    </lineage>
</organism>
<evidence type="ECO:0000259" key="10">
    <source>
        <dbReference type="PROSITE" id="PS51123"/>
    </source>
</evidence>
<dbReference type="Gene3D" id="3.30.1330.60">
    <property type="entry name" value="OmpA-like domain"/>
    <property type="match status" value="1"/>
</dbReference>
<feature type="transmembrane region" description="Helical" evidence="9">
    <location>
        <begin position="27"/>
        <end position="48"/>
    </location>
</feature>
<dbReference type="PANTHER" id="PTHR30329:SF21">
    <property type="entry name" value="LIPOPROTEIN YIAD-RELATED"/>
    <property type="match status" value="1"/>
</dbReference>
<comment type="caution">
    <text evidence="11">The sequence shown here is derived from an EMBL/GenBank/DDBJ whole genome shotgun (WGS) entry which is preliminary data.</text>
</comment>